<evidence type="ECO:0000313" key="3">
    <source>
        <dbReference type="EMBL" id="CEP03017.1"/>
    </source>
</evidence>
<reference evidence="3 4" key="1">
    <citation type="submission" date="2015-02" db="EMBL/GenBank/DDBJ databases">
        <authorList>
            <person name="Chooi Y.-H."/>
        </authorList>
    </citation>
    <scope>NUCLEOTIDE SEQUENCE [LARGE SCALE GENOMIC DNA]</scope>
    <source>
        <strain evidence="3">E3</strain>
    </source>
</reference>
<feature type="signal peptide" evidence="2">
    <location>
        <begin position="1"/>
        <end position="23"/>
    </location>
</feature>
<accession>A0A0G4J667</accession>
<organism evidence="3 4">
    <name type="scientific">Plasmodiophora brassicae</name>
    <name type="common">Clubroot disease agent</name>
    <dbReference type="NCBI Taxonomy" id="37360"/>
    <lineage>
        <taxon>Eukaryota</taxon>
        <taxon>Sar</taxon>
        <taxon>Rhizaria</taxon>
        <taxon>Endomyxa</taxon>
        <taxon>Phytomyxea</taxon>
        <taxon>Plasmodiophorida</taxon>
        <taxon>Plasmodiophoridae</taxon>
        <taxon>Plasmodiophora</taxon>
    </lineage>
</organism>
<keyword evidence="4" id="KW-1185">Reference proteome</keyword>
<proteinExistence type="predicted"/>
<evidence type="ECO:0000256" key="1">
    <source>
        <dbReference type="SAM" id="MobiDB-lite"/>
    </source>
</evidence>
<feature type="chain" id="PRO_5005193561" description="Apple domain-containing protein" evidence="2">
    <location>
        <begin position="24"/>
        <end position="335"/>
    </location>
</feature>
<evidence type="ECO:0008006" key="5">
    <source>
        <dbReference type="Google" id="ProtNLM"/>
    </source>
</evidence>
<dbReference type="EMBL" id="CDSF01000137">
    <property type="protein sequence ID" value="CEP03017.1"/>
    <property type="molecule type" value="Genomic_DNA"/>
</dbReference>
<sequence>MPLWVAVAAAAALLLPLPGFVISQDVLLPGFNLLSSRRPFPFSNVPRELVHPLDNVTIDECGSACEKANLCQTMVYVDAPIMSCRLYNLRPRHIEADALLLEDYATVGRIYEKKADVSFPANVVMFTRACNWRYGSWSRVSFTNVYDTTGPSPGNAHHEYEQCSQRCRTQTEFACRSWSVQESKRGTSIFMHCELYETSPFVGAFTQKFTSVPADDVMYGDQPCRTRMTFGINAERIVSTGLCSPTELCTPSANPNQHRHDQGATSPPYPVSMASHGDGGNPASSGDRHDSLRADVENRDETDIVIPATDTSSKFRIRPLTVTHGVLIAAIVLVL</sequence>
<dbReference type="Proteomes" id="UP000039324">
    <property type="component" value="Unassembled WGS sequence"/>
</dbReference>
<evidence type="ECO:0000313" key="4">
    <source>
        <dbReference type="Proteomes" id="UP000039324"/>
    </source>
</evidence>
<dbReference type="AlphaFoldDB" id="A0A0G4J667"/>
<name>A0A0G4J667_PLABS</name>
<feature type="region of interest" description="Disordered" evidence="1">
    <location>
        <begin position="251"/>
        <end position="290"/>
    </location>
</feature>
<protein>
    <recommendedName>
        <fullName evidence="5">Apple domain-containing protein</fullName>
    </recommendedName>
</protein>
<keyword evidence="2" id="KW-0732">Signal</keyword>
<gene>
    <name evidence="3" type="ORF">PBRA_009235</name>
</gene>
<evidence type="ECO:0000256" key="2">
    <source>
        <dbReference type="SAM" id="SignalP"/>
    </source>
</evidence>